<dbReference type="GO" id="GO:0005524">
    <property type="term" value="F:ATP binding"/>
    <property type="evidence" value="ECO:0007669"/>
    <property type="project" value="InterPro"/>
</dbReference>
<dbReference type="RefSeq" id="XP_007513647.1">
    <property type="nucleotide sequence ID" value="XM_007513585.1"/>
</dbReference>
<dbReference type="EMBL" id="FO082275">
    <property type="protein sequence ID" value="CCO16172.1"/>
    <property type="molecule type" value="Genomic_DNA"/>
</dbReference>
<evidence type="ECO:0000259" key="3">
    <source>
        <dbReference type="PROSITE" id="PS50011"/>
    </source>
</evidence>
<dbReference type="SUPFAM" id="SSF56112">
    <property type="entry name" value="Protein kinase-like (PK-like)"/>
    <property type="match status" value="1"/>
</dbReference>
<feature type="domain" description="Protein kinase" evidence="3">
    <location>
        <begin position="301"/>
        <end position="631"/>
    </location>
</feature>
<dbReference type="OrthoDB" id="427480at2759"/>
<evidence type="ECO:0000313" key="5">
    <source>
        <dbReference type="Proteomes" id="UP000198341"/>
    </source>
</evidence>
<organism evidence="4 5">
    <name type="scientific">Bathycoccus prasinos</name>
    <dbReference type="NCBI Taxonomy" id="41875"/>
    <lineage>
        <taxon>Eukaryota</taxon>
        <taxon>Viridiplantae</taxon>
        <taxon>Chlorophyta</taxon>
        <taxon>Mamiellophyceae</taxon>
        <taxon>Mamiellales</taxon>
        <taxon>Bathycoccaceae</taxon>
        <taxon>Bathycoccus</taxon>
    </lineage>
</organism>
<dbReference type="CDD" id="cd05121">
    <property type="entry name" value="ABC1_ADCK3-like"/>
    <property type="match status" value="1"/>
</dbReference>
<feature type="compositionally biased region" description="Low complexity" evidence="2">
    <location>
        <begin position="749"/>
        <end position="759"/>
    </location>
</feature>
<dbReference type="GeneID" id="19016304"/>
<sequence>MSSSLSYFFPSQGSSALPKRMTTTTGRKTSTDNRSNPTVKRTMRTRSTTTTKAAIREPEVTSSSSSSSRVDSNGFTSSSGSSASVNSLRSSDARIKRNTKKNSTTSPRGGEEEDEDKEGPATTTSSSEKKNENKTTTKSSSLEKLLIPEYKTESAGCGDGIVAITAMQTAALKRSQSPLPYDPIRTSREYKKSPGKVAFRAMEIATSIGTWLTLVAADVASDSVEKNAGVRAVQLREKLTKLGPAFVKVGQALSTRPDLLPGRYLEELSSLQDALPTFSDKEAFALVEKELGRKMKDTFKTITPQPIAAASLGQVYKATTLDTNKTVALKVQRPSIYEGLELDFHLIRMFGAVVDANVESLNTSIVSLVDEFAERVFMELNYVQEGINAERFARLYGDHPDVVVPTIDWERTSARVLTMEFIEGTKLSEREKLKEKGLDVLSLVDIGIQCSLRQLLEFGYFHADPHPGNLLATKEGKLAFLDFGMMSETPETARYAIIDHVVHLVNRDYEAMATDYYKLEFLDESVDVKPIVPALANFFDDVLEASVEELNFKTITDGLGGVLYAYPFNVPGYYALILRSLTVLEGLALSTDPKFKVLAKAYPYVARRLLTDPRPELRESFKELMFKDDVFRWNRLENLLREGSKNSDFNAEDVLPPLLNLALENDNGKNTLRPLIEKETIKVIEALLLTSANDIAKDPNLKPLVDALPAQIRSLPPITIGGSTAQKKDLERTRESVSRCFQLYANASSSSSLSSSSSSTGSDGGEQPISNGELDLQKAQKQLSVLTNALRQPLAQDFVRAVIGGVAERITARFINSLLRSSSGTTGAAATADAAAGPR</sequence>
<dbReference type="PANTHER" id="PTHR10566">
    <property type="entry name" value="CHAPERONE-ACTIVITY OF BC1 COMPLEX CABC1 -RELATED"/>
    <property type="match status" value="1"/>
</dbReference>
<dbReference type="InterPro" id="IPR004147">
    <property type="entry name" value="ABC1_dom"/>
</dbReference>
<name>K8EDK2_9CHLO</name>
<evidence type="ECO:0000313" key="4">
    <source>
        <dbReference type="EMBL" id="CCO16172.1"/>
    </source>
</evidence>
<dbReference type="AlphaFoldDB" id="K8EDK2"/>
<dbReference type="Proteomes" id="UP000198341">
    <property type="component" value="Chromosome 4"/>
</dbReference>
<feature type="region of interest" description="Disordered" evidence="2">
    <location>
        <begin position="749"/>
        <end position="771"/>
    </location>
</feature>
<dbReference type="Gene3D" id="1.10.510.10">
    <property type="entry name" value="Transferase(Phosphotransferase) domain 1"/>
    <property type="match status" value="1"/>
</dbReference>
<accession>K8EDK2</accession>
<proteinExistence type="inferred from homology"/>
<dbReference type="InterPro" id="IPR050154">
    <property type="entry name" value="UbiB_kinase"/>
</dbReference>
<feature type="compositionally biased region" description="Polar residues" evidence="2">
    <location>
        <begin position="1"/>
        <end position="15"/>
    </location>
</feature>
<dbReference type="eggNOG" id="KOG1235">
    <property type="taxonomic scope" value="Eukaryota"/>
</dbReference>
<dbReference type="Pfam" id="PF03109">
    <property type="entry name" value="ABC1"/>
    <property type="match status" value="1"/>
</dbReference>
<evidence type="ECO:0000256" key="2">
    <source>
        <dbReference type="SAM" id="MobiDB-lite"/>
    </source>
</evidence>
<dbReference type="PROSITE" id="PS50011">
    <property type="entry name" value="PROTEIN_KINASE_DOM"/>
    <property type="match status" value="1"/>
</dbReference>
<dbReference type="InterPro" id="IPR011009">
    <property type="entry name" value="Kinase-like_dom_sf"/>
</dbReference>
<protein>
    <recommendedName>
        <fullName evidence="3">Protein kinase domain-containing protein</fullName>
    </recommendedName>
</protein>
<comment type="similarity">
    <text evidence="1">Belongs to the protein kinase superfamily. ADCK protein kinase family.</text>
</comment>
<dbReference type="KEGG" id="bpg:Bathy04g02790"/>
<evidence type="ECO:0000256" key="1">
    <source>
        <dbReference type="ARBA" id="ARBA00009670"/>
    </source>
</evidence>
<gene>
    <name evidence="4" type="ORF">Bathy04g02790</name>
</gene>
<feature type="compositionally biased region" description="Low complexity" evidence="2">
    <location>
        <begin position="77"/>
        <end position="90"/>
    </location>
</feature>
<dbReference type="GO" id="GO:0004672">
    <property type="term" value="F:protein kinase activity"/>
    <property type="evidence" value="ECO:0007669"/>
    <property type="project" value="InterPro"/>
</dbReference>
<keyword evidence="5" id="KW-1185">Reference proteome</keyword>
<feature type="region of interest" description="Disordered" evidence="2">
    <location>
        <begin position="1"/>
        <end position="140"/>
    </location>
</feature>
<reference evidence="4 5" key="1">
    <citation type="submission" date="2011-10" db="EMBL/GenBank/DDBJ databases">
        <authorList>
            <person name="Genoscope - CEA"/>
        </authorList>
    </citation>
    <scope>NUCLEOTIDE SEQUENCE [LARGE SCALE GENOMIC DNA]</scope>
    <source>
        <strain evidence="4 5">RCC 1105</strain>
    </source>
</reference>
<dbReference type="PANTHER" id="PTHR10566:SF120">
    <property type="entry name" value="PROTEIN ACTIVITY OF BC1 COMPLEX KINASE 3, CHLOROPLASTIC"/>
    <property type="match status" value="1"/>
</dbReference>
<dbReference type="InterPro" id="IPR000719">
    <property type="entry name" value="Prot_kinase_dom"/>
</dbReference>